<proteinExistence type="predicted"/>
<organism evidence="2">
    <name type="scientific">Rosellinia necatrix</name>
    <name type="common">White root-rot fungus</name>
    <dbReference type="NCBI Taxonomy" id="77044"/>
    <lineage>
        <taxon>Eukaryota</taxon>
        <taxon>Fungi</taxon>
        <taxon>Dikarya</taxon>
        <taxon>Ascomycota</taxon>
        <taxon>Pezizomycotina</taxon>
        <taxon>Sordariomycetes</taxon>
        <taxon>Xylariomycetidae</taxon>
        <taxon>Xylariales</taxon>
        <taxon>Xylariaceae</taxon>
        <taxon>Rosellinia</taxon>
    </lineage>
</organism>
<name>A0A1W2TAF6_ROSNE</name>
<evidence type="ECO:0000313" key="2">
    <source>
        <dbReference type="EMBL" id="GAP82357.2"/>
    </source>
</evidence>
<feature type="region of interest" description="Disordered" evidence="1">
    <location>
        <begin position="83"/>
        <end position="170"/>
    </location>
</feature>
<dbReference type="AlphaFoldDB" id="A0A1W2TAF6"/>
<dbReference type="Proteomes" id="UP000054516">
    <property type="component" value="Unassembled WGS sequence"/>
</dbReference>
<gene>
    <name evidence="2" type="ORF">SAMD00023353_13700010</name>
</gene>
<evidence type="ECO:0000313" key="3">
    <source>
        <dbReference type="Proteomes" id="UP000054516"/>
    </source>
</evidence>
<protein>
    <submittedName>
        <fullName evidence="2">Putative unnamed protein product</fullName>
    </submittedName>
</protein>
<dbReference type="OrthoDB" id="3061561at2759"/>
<sequence length="170" mass="18944">MTLAYVVQTVLTYCLWWKKPKDVATVSFVSLPDMNAEQHQTFEALSMEATYDVPDPSSTRESMGIAWYIIARDCSEMAYQVAKAGTRNAVPAESQTRDNTATPPPEKKDQDAEQRKVTMQPPNMPTTRPQLQRATALRDIEQAKMPGVKSGGSDPTNNKVVTEWDDALYG</sequence>
<feature type="compositionally biased region" description="Basic and acidic residues" evidence="1">
    <location>
        <begin position="105"/>
        <end position="116"/>
    </location>
</feature>
<reference evidence="2" key="1">
    <citation type="submission" date="2016-03" db="EMBL/GenBank/DDBJ databases">
        <title>Draft genome sequence of Rosellinia necatrix.</title>
        <authorList>
            <person name="Kanematsu S."/>
        </authorList>
    </citation>
    <scope>NUCLEOTIDE SEQUENCE [LARGE SCALE GENOMIC DNA]</scope>
    <source>
        <strain evidence="2">W97</strain>
    </source>
</reference>
<evidence type="ECO:0000256" key="1">
    <source>
        <dbReference type="SAM" id="MobiDB-lite"/>
    </source>
</evidence>
<dbReference type="EMBL" id="DF977582">
    <property type="protein sequence ID" value="GAP82357.2"/>
    <property type="molecule type" value="Genomic_DNA"/>
</dbReference>
<keyword evidence="3" id="KW-1185">Reference proteome</keyword>
<accession>A0A1W2TAF6</accession>